<dbReference type="Proteomes" id="UP000548067">
    <property type="component" value="Unassembled WGS sequence"/>
</dbReference>
<reference evidence="1 2" key="1">
    <citation type="submission" date="2020-04" db="EMBL/GenBank/DDBJ databases">
        <title>Genome analysis and antimicrobial resistance characteristics of Chryseobacterium aquaticum isolated from farmed salmonids.</title>
        <authorList>
            <person name="Saticioglu I.B."/>
            <person name="Duman M."/>
            <person name="Altun S."/>
        </authorList>
    </citation>
    <scope>NUCLEOTIDE SEQUENCE [LARGE SCALE GENOMIC DNA]</scope>
    <source>
        <strain evidence="1 2">C-174</strain>
    </source>
</reference>
<sequence length="123" mass="14687">MLYLFYERIKKKEGFKGSFLMSFSLFIMFFSQDRLCNSILNEIISDLKSGRLVLEKNNILTNQNIYNLQIASRKHNYSKITYAVTVLPSKDDLIIKKDFSNEKYWVFYSKYYYSRSHAIGFIE</sequence>
<dbReference type="EMBL" id="JABCJF010000001">
    <property type="protein sequence ID" value="NMR33396.1"/>
    <property type="molecule type" value="Genomic_DNA"/>
</dbReference>
<evidence type="ECO:0000313" key="2">
    <source>
        <dbReference type="Proteomes" id="UP000548067"/>
    </source>
</evidence>
<evidence type="ECO:0000313" key="1">
    <source>
        <dbReference type="EMBL" id="NMR33396.1"/>
    </source>
</evidence>
<comment type="caution">
    <text evidence="1">The sequence shown here is derived from an EMBL/GenBank/DDBJ whole genome shotgun (WGS) entry which is preliminary data.</text>
</comment>
<dbReference type="AlphaFoldDB" id="A0A848MZ85"/>
<proteinExistence type="predicted"/>
<accession>A0A848MZ85</accession>
<organism evidence="1 2">
    <name type="scientific">Chryseobacterium aquaticum</name>
    <dbReference type="NCBI Taxonomy" id="452084"/>
    <lineage>
        <taxon>Bacteria</taxon>
        <taxon>Pseudomonadati</taxon>
        <taxon>Bacteroidota</taxon>
        <taxon>Flavobacteriia</taxon>
        <taxon>Flavobacteriales</taxon>
        <taxon>Weeksellaceae</taxon>
        <taxon>Chryseobacterium group</taxon>
        <taxon>Chryseobacterium</taxon>
    </lineage>
</organism>
<name>A0A848MZ85_9FLAO</name>
<protein>
    <submittedName>
        <fullName evidence="1">Uncharacterized protein</fullName>
    </submittedName>
</protein>
<gene>
    <name evidence="1" type="ORF">HIO71_04145</name>
</gene>